<dbReference type="CDD" id="cd00865">
    <property type="entry name" value="PEBP_bact_arch"/>
    <property type="match status" value="1"/>
</dbReference>
<dbReference type="Pfam" id="PF01161">
    <property type="entry name" value="PBP"/>
    <property type="match status" value="1"/>
</dbReference>
<dbReference type="InterPro" id="IPR005247">
    <property type="entry name" value="YbhB_YbcL/LppC-like"/>
</dbReference>
<gene>
    <name evidence="1" type="ORF">PIB30_038017</name>
</gene>
<dbReference type="NCBIfam" id="TIGR00481">
    <property type="entry name" value="YbhB/YbcL family Raf kinase inhibitor-like protein"/>
    <property type="match status" value="1"/>
</dbReference>
<evidence type="ECO:0000313" key="2">
    <source>
        <dbReference type="Proteomes" id="UP001341840"/>
    </source>
</evidence>
<accession>A0ABU6SDS0</accession>
<proteinExistence type="predicted"/>
<dbReference type="PANTHER" id="PTHR30289:SF1">
    <property type="entry name" value="PEBP (PHOSPHATIDYLETHANOLAMINE-BINDING PROTEIN) FAMILY PROTEIN"/>
    <property type="match status" value="1"/>
</dbReference>
<dbReference type="InterPro" id="IPR008914">
    <property type="entry name" value="PEBP"/>
</dbReference>
<dbReference type="EMBL" id="JASCZI010060609">
    <property type="protein sequence ID" value="MED6134557.1"/>
    <property type="molecule type" value="Genomic_DNA"/>
</dbReference>
<dbReference type="SUPFAM" id="SSF49777">
    <property type="entry name" value="PEBP-like"/>
    <property type="match status" value="1"/>
</dbReference>
<organism evidence="1 2">
    <name type="scientific">Stylosanthes scabra</name>
    <dbReference type="NCBI Taxonomy" id="79078"/>
    <lineage>
        <taxon>Eukaryota</taxon>
        <taxon>Viridiplantae</taxon>
        <taxon>Streptophyta</taxon>
        <taxon>Embryophyta</taxon>
        <taxon>Tracheophyta</taxon>
        <taxon>Spermatophyta</taxon>
        <taxon>Magnoliopsida</taxon>
        <taxon>eudicotyledons</taxon>
        <taxon>Gunneridae</taxon>
        <taxon>Pentapetalae</taxon>
        <taxon>rosids</taxon>
        <taxon>fabids</taxon>
        <taxon>Fabales</taxon>
        <taxon>Fabaceae</taxon>
        <taxon>Papilionoideae</taxon>
        <taxon>50 kb inversion clade</taxon>
        <taxon>dalbergioids sensu lato</taxon>
        <taxon>Dalbergieae</taxon>
        <taxon>Pterocarpus clade</taxon>
        <taxon>Stylosanthes</taxon>
    </lineage>
</organism>
<dbReference type="PANTHER" id="PTHR30289">
    <property type="entry name" value="UNCHARACTERIZED PROTEIN YBCL-RELATED"/>
    <property type="match status" value="1"/>
</dbReference>
<sequence>MSSEEFKLVCPAIKEINEEGIGKLPRYCTQEGLGSKWNISPPLEWYNVPPKTKSLALLVQDIDAFDPMGQKIQPAHWIVVNILTTVNRLPEGFSGKEEEVIRVENEEYSGIEEGINDWKVNVWRGPKMPNYGDTFEFTLYALDFDHHFDNQVTKERLLDAITGHVVGEAVLATTF</sequence>
<dbReference type="Gene3D" id="3.90.280.10">
    <property type="entry name" value="PEBP-like"/>
    <property type="match status" value="1"/>
</dbReference>
<dbReference type="Proteomes" id="UP001341840">
    <property type="component" value="Unassembled WGS sequence"/>
</dbReference>
<keyword evidence="2" id="KW-1185">Reference proteome</keyword>
<comment type="caution">
    <text evidence="1">The sequence shown here is derived from an EMBL/GenBank/DDBJ whole genome shotgun (WGS) entry which is preliminary data.</text>
</comment>
<protein>
    <submittedName>
        <fullName evidence="1">Uncharacterized protein</fullName>
    </submittedName>
</protein>
<name>A0ABU6SDS0_9FABA</name>
<evidence type="ECO:0000313" key="1">
    <source>
        <dbReference type="EMBL" id="MED6134557.1"/>
    </source>
</evidence>
<reference evidence="1 2" key="1">
    <citation type="journal article" date="2023" name="Plants (Basel)">
        <title>Bridging the Gap: Combining Genomics and Transcriptomics Approaches to Understand Stylosanthes scabra, an Orphan Legume from the Brazilian Caatinga.</title>
        <authorList>
            <person name="Ferreira-Neto J.R.C."/>
            <person name="da Silva M.D."/>
            <person name="Binneck E."/>
            <person name="de Melo N.F."/>
            <person name="da Silva R.H."/>
            <person name="de Melo A.L.T.M."/>
            <person name="Pandolfi V."/>
            <person name="Bustamante F.O."/>
            <person name="Brasileiro-Vidal A.C."/>
            <person name="Benko-Iseppon A.M."/>
        </authorList>
    </citation>
    <scope>NUCLEOTIDE SEQUENCE [LARGE SCALE GENOMIC DNA]</scope>
    <source>
        <tissue evidence="1">Leaves</tissue>
    </source>
</reference>
<dbReference type="InterPro" id="IPR036610">
    <property type="entry name" value="PEBP-like_sf"/>
</dbReference>